<evidence type="ECO:0000259" key="1">
    <source>
        <dbReference type="Pfam" id="PF07929"/>
    </source>
</evidence>
<keyword evidence="3" id="KW-1185">Reference proteome</keyword>
<dbReference type="Pfam" id="PF07929">
    <property type="entry name" value="PRiA4_ORF3"/>
    <property type="match status" value="1"/>
</dbReference>
<dbReference type="Gene3D" id="3.10.290.30">
    <property type="entry name" value="MM3350-like"/>
    <property type="match status" value="1"/>
</dbReference>
<gene>
    <name evidence="2" type="ORF">SAMN06265173_11564</name>
</gene>
<accession>A0A521EDA7</accession>
<protein>
    <submittedName>
        <fullName evidence="2">PRiA4b ORF-3-like protein</fullName>
    </submittedName>
</protein>
<name>A0A521EDA7_9RHOB</name>
<organism evidence="2 3">
    <name type="scientific">Thalassovita litoralis</name>
    <dbReference type="NCBI Taxonomy" id="1010611"/>
    <lineage>
        <taxon>Bacteria</taxon>
        <taxon>Pseudomonadati</taxon>
        <taxon>Pseudomonadota</taxon>
        <taxon>Alphaproteobacteria</taxon>
        <taxon>Rhodobacterales</taxon>
        <taxon>Roseobacteraceae</taxon>
        <taxon>Thalassovita</taxon>
    </lineage>
</organism>
<evidence type="ECO:0000313" key="2">
    <source>
        <dbReference type="EMBL" id="SMO81170.1"/>
    </source>
</evidence>
<dbReference type="SUPFAM" id="SSF159941">
    <property type="entry name" value="MM3350-like"/>
    <property type="match status" value="1"/>
</dbReference>
<dbReference type="InterPro" id="IPR012912">
    <property type="entry name" value="Plasmid_pRiA4b_Orf3-like"/>
</dbReference>
<dbReference type="EMBL" id="FXTO01000015">
    <property type="protein sequence ID" value="SMO81170.1"/>
    <property type="molecule type" value="Genomic_DNA"/>
</dbReference>
<dbReference type="RefSeq" id="WP_185959011.1">
    <property type="nucleotide sequence ID" value="NZ_FXTO01000015.1"/>
</dbReference>
<reference evidence="2 3" key="1">
    <citation type="submission" date="2017-05" db="EMBL/GenBank/DDBJ databases">
        <authorList>
            <person name="Varghese N."/>
            <person name="Submissions S."/>
        </authorList>
    </citation>
    <scope>NUCLEOTIDE SEQUENCE [LARGE SCALE GENOMIC DNA]</scope>
    <source>
        <strain evidence="2 3">DSM 29506</strain>
    </source>
</reference>
<proteinExistence type="predicted"/>
<evidence type="ECO:0000313" key="3">
    <source>
        <dbReference type="Proteomes" id="UP000316030"/>
    </source>
</evidence>
<dbReference type="InterPro" id="IPR024047">
    <property type="entry name" value="MM3350-like_sf"/>
</dbReference>
<dbReference type="Proteomes" id="UP000316030">
    <property type="component" value="Unassembled WGS sequence"/>
</dbReference>
<feature type="domain" description="Plasmid pRiA4b Orf3-like" evidence="1">
    <location>
        <begin position="4"/>
        <end position="46"/>
    </location>
</feature>
<sequence>MVVAEIQITLVEVVPTVTRIVRVPVGMRLDRVHKVLQVAMGWADTRGVTQVVFKPDWKSQGKAAPFKRNDKMLETMPQGLIATPGSGITENIVDKARKLGIRIKRIGA</sequence>
<dbReference type="AlphaFoldDB" id="A0A521EDA7"/>